<proteinExistence type="predicted"/>
<reference evidence="1 2" key="1">
    <citation type="submission" date="2015-03" db="EMBL/GenBank/DDBJ databases">
        <title>Comparative genomics of Pseudomonas insights into diversity of traits involved in vanlence and defense.</title>
        <authorList>
            <person name="Qin Y."/>
        </authorList>
    </citation>
    <scope>NUCLEOTIDE SEQUENCE [LARGE SCALE GENOMIC DNA]</scope>
    <source>
        <strain evidence="1 2">C8</strain>
    </source>
</reference>
<dbReference type="RefSeq" id="WP_046042442.1">
    <property type="nucleotide sequence ID" value="NZ_LACC01000026.1"/>
</dbReference>
<comment type="caution">
    <text evidence="1">The sequence shown here is derived from an EMBL/GenBank/DDBJ whole genome shotgun (WGS) entry which is preliminary data.</text>
</comment>
<protein>
    <submittedName>
        <fullName evidence="1">Uncharacterized protein</fullName>
    </submittedName>
</protein>
<dbReference type="OrthoDB" id="5916751at2"/>
<organism evidence="1 2">
    <name type="scientific">Pseudomonas fluorescens</name>
    <dbReference type="NCBI Taxonomy" id="294"/>
    <lineage>
        <taxon>Bacteria</taxon>
        <taxon>Pseudomonadati</taxon>
        <taxon>Pseudomonadota</taxon>
        <taxon>Gammaproteobacteria</taxon>
        <taxon>Pseudomonadales</taxon>
        <taxon>Pseudomonadaceae</taxon>
        <taxon>Pseudomonas</taxon>
    </lineage>
</organism>
<dbReference type="EMBL" id="LACC01000026">
    <property type="protein sequence ID" value="KJZ43002.1"/>
    <property type="molecule type" value="Genomic_DNA"/>
</dbReference>
<dbReference type="AlphaFoldDB" id="A0A0F4THX4"/>
<evidence type="ECO:0000313" key="2">
    <source>
        <dbReference type="Proteomes" id="UP000033588"/>
    </source>
</evidence>
<gene>
    <name evidence="1" type="ORF">VC35_21430</name>
</gene>
<accession>A0A0F4THX4</accession>
<evidence type="ECO:0000313" key="1">
    <source>
        <dbReference type="EMBL" id="KJZ43002.1"/>
    </source>
</evidence>
<sequence length="119" mass="13898">MAEYRYTNADRLSQLKKLESALPELIRVASSTPAMTYVEDYRLALAKAVELQKVGFTQNELSALARAIPDVFNRHKDWMPPMHQIETGEWVEHEWWTLFDEKLQPVLNLARTLQTLGYY</sequence>
<name>A0A0F4THX4_PSEFL</name>
<dbReference type="Proteomes" id="UP000033588">
    <property type="component" value="Unassembled WGS sequence"/>
</dbReference>
<dbReference type="PATRIC" id="fig|294.132.peg.3479"/>